<evidence type="ECO:0000256" key="1">
    <source>
        <dbReference type="SAM" id="MobiDB-lite"/>
    </source>
</evidence>
<feature type="compositionally biased region" description="Polar residues" evidence="1">
    <location>
        <begin position="592"/>
        <end position="603"/>
    </location>
</feature>
<dbReference type="EMBL" id="PYDT01000011">
    <property type="protein sequence ID" value="THU44691.1"/>
    <property type="molecule type" value="Genomic_DNA"/>
</dbReference>
<feature type="domain" description="BAH" evidence="2">
    <location>
        <begin position="162"/>
        <end position="279"/>
    </location>
</feature>
<evidence type="ECO:0000313" key="4">
    <source>
        <dbReference type="Proteomes" id="UP000317650"/>
    </source>
</evidence>
<proteinExistence type="predicted"/>
<dbReference type="InterPro" id="IPR008395">
    <property type="entry name" value="Agenet-like_dom"/>
</dbReference>
<dbReference type="PROSITE" id="PS51038">
    <property type="entry name" value="BAH"/>
    <property type="match status" value="1"/>
</dbReference>
<dbReference type="GO" id="GO:0003682">
    <property type="term" value="F:chromatin binding"/>
    <property type="evidence" value="ECO:0007669"/>
    <property type="project" value="InterPro"/>
</dbReference>
<sequence>MTMSGDGPDFVKWSEQFISQERGRRIVHYYLEDASGDSHLAVVGTERSLRHMLYVVSEKFCQVYGSNKLGLSSLKWRSRREVVDWLASFLPAKACDSHISKLPKCMKHDLGVEMEINRCGDTGDHLVETMDDSNRSDIIWSGASWTCGKQLRHYQAFCRNGTTVIVHSFVLVMSEEENRYLAYLEDMYENKKGEKKVKVRWFHQNQEFACAIPAPAPHPSEVFITPFSQVISAECVDDIAAVLTPEHYEKCLDSLSSAAGVRLCFRQYVKNKFKLFDLRTLRGYFNQAILSRLGICDESGKGEAEIGYSPIKEHVGHRRTRFVKVQEKFLAQHFGTEISGLLGHITTCQPAYQNLEYDLLVRRPLSMKFVGPHNWLMPPFEVGEKIELLCQDSGIRGCWFKCTVLRLSLKKLKVRYDDVQNVDGYGNLEEWVPAFRTAAPDRLGMRCSGRLTIRPCPKCIYLLNNIDLKKGMAVDVQWNDGWWEGIIVELANSRDDNVQVYLPGEDIFLICELKRLRISKDWVGDQWVDINAKPDILSAASSVSPRTKLASCSVIIKGAESGSSVMSDQEFITAHPNLVEDKQAEASLSCRNSVQLDNESQSNPRKRHREENAQDGCGVGTGIGDAEKSVVAPQQHPLQWNPNPSLLQMQMPRLYLLLHAEGKVVLHAVAKDRWASGADLGRFLVGEPQSLQKPDLGSQLLDGGVEEVGVEIGRRAEASEAEFLKEEKRRPEAVVDAGNQEVRAPEDEVPSLVGVSGELGDEEGENGGEGAVNVGGGEDCGAGGGEPGKVAVGEALGLEEFDDGEGPGDGLGGGSGDAEGFKVSSVLAAGGPEAEDEGRRRRRD</sequence>
<dbReference type="CDD" id="cd04721">
    <property type="entry name" value="BAH_plant_1"/>
    <property type="match status" value="1"/>
</dbReference>
<dbReference type="SMART" id="SM00439">
    <property type="entry name" value="BAH"/>
    <property type="match status" value="1"/>
</dbReference>
<dbReference type="PANTHER" id="PTHR31917:SF101">
    <property type="entry name" value="OS07G0607300 PROTEIN"/>
    <property type="match status" value="1"/>
</dbReference>
<accession>A0A4S8I9S9</accession>
<protein>
    <recommendedName>
        <fullName evidence="2">BAH domain-containing protein</fullName>
    </recommendedName>
</protein>
<dbReference type="SMART" id="SM00743">
    <property type="entry name" value="Agenet"/>
    <property type="match status" value="2"/>
</dbReference>
<dbReference type="CDD" id="cd20405">
    <property type="entry name" value="Tudor_Agenet_AtDUF_rpt1_3"/>
    <property type="match status" value="1"/>
</dbReference>
<dbReference type="InterPro" id="IPR043151">
    <property type="entry name" value="BAH_sf"/>
</dbReference>
<evidence type="ECO:0000313" key="3">
    <source>
        <dbReference type="EMBL" id="THU44691.1"/>
    </source>
</evidence>
<dbReference type="AlphaFoldDB" id="A0A4S8I9S9"/>
<dbReference type="InterPro" id="IPR014002">
    <property type="entry name" value="Agenet_dom_plant"/>
</dbReference>
<dbReference type="Gene3D" id="2.30.30.490">
    <property type="match status" value="1"/>
</dbReference>
<gene>
    <name evidence="3" type="ORF">C4D60_Mb02t10020</name>
</gene>
<dbReference type="STRING" id="52838.A0A4S8I9S9"/>
<feature type="region of interest" description="Disordered" evidence="1">
    <location>
        <begin position="743"/>
        <end position="844"/>
    </location>
</feature>
<evidence type="ECO:0000259" key="2">
    <source>
        <dbReference type="PROSITE" id="PS51038"/>
    </source>
</evidence>
<name>A0A4S8I9S9_MUSBA</name>
<dbReference type="Pfam" id="PF05641">
    <property type="entry name" value="Agenet"/>
    <property type="match status" value="1"/>
</dbReference>
<comment type="caution">
    <text evidence="3">The sequence shown here is derived from an EMBL/GenBank/DDBJ whole genome shotgun (WGS) entry which is preliminary data.</text>
</comment>
<feature type="compositionally biased region" description="Gly residues" evidence="1">
    <location>
        <begin position="807"/>
        <end position="817"/>
    </location>
</feature>
<feature type="region of interest" description="Disordered" evidence="1">
    <location>
        <begin position="592"/>
        <end position="618"/>
    </location>
</feature>
<dbReference type="PANTHER" id="PTHR31917">
    <property type="entry name" value="AGENET DOMAIN-CONTAINING PROTEIN-RELATED"/>
    <property type="match status" value="1"/>
</dbReference>
<organism evidence="3 4">
    <name type="scientific">Musa balbisiana</name>
    <name type="common">Banana</name>
    <dbReference type="NCBI Taxonomy" id="52838"/>
    <lineage>
        <taxon>Eukaryota</taxon>
        <taxon>Viridiplantae</taxon>
        <taxon>Streptophyta</taxon>
        <taxon>Embryophyta</taxon>
        <taxon>Tracheophyta</taxon>
        <taxon>Spermatophyta</taxon>
        <taxon>Magnoliopsida</taxon>
        <taxon>Liliopsida</taxon>
        <taxon>Zingiberales</taxon>
        <taxon>Musaceae</taxon>
        <taxon>Musa</taxon>
    </lineage>
</organism>
<feature type="compositionally biased region" description="Gly residues" evidence="1">
    <location>
        <begin position="767"/>
        <end position="787"/>
    </location>
</feature>
<keyword evidence="4" id="KW-1185">Reference proteome</keyword>
<reference evidence="3 4" key="1">
    <citation type="journal article" date="2019" name="Nat. Plants">
        <title>Genome sequencing of Musa balbisiana reveals subgenome evolution and function divergence in polyploid bananas.</title>
        <authorList>
            <person name="Yao X."/>
        </authorList>
    </citation>
    <scope>NUCLEOTIDE SEQUENCE [LARGE SCALE GENOMIC DNA]</scope>
    <source>
        <strain evidence="4">cv. DH-PKW</strain>
        <tissue evidence="3">Leaves</tissue>
    </source>
</reference>
<feature type="compositionally biased region" description="Acidic residues" evidence="1">
    <location>
        <begin position="797"/>
        <end position="806"/>
    </location>
</feature>
<dbReference type="Proteomes" id="UP000317650">
    <property type="component" value="Chromosome 2"/>
</dbReference>
<dbReference type="InterPro" id="IPR001025">
    <property type="entry name" value="BAH_dom"/>
</dbReference>